<comment type="caution">
    <text evidence="1">The sequence shown here is derived from an EMBL/GenBank/DDBJ whole genome shotgun (WGS) entry which is preliminary data.</text>
</comment>
<proteinExistence type="predicted"/>
<organism evidence="1 2">
    <name type="scientific">Engystomops pustulosus</name>
    <name type="common">Tungara frog</name>
    <name type="synonym">Physalaemus pustulosus</name>
    <dbReference type="NCBI Taxonomy" id="76066"/>
    <lineage>
        <taxon>Eukaryota</taxon>
        <taxon>Metazoa</taxon>
        <taxon>Chordata</taxon>
        <taxon>Craniata</taxon>
        <taxon>Vertebrata</taxon>
        <taxon>Euteleostomi</taxon>
        <taxon>Amphibia</taxon>
        <taxon>Batrachia</taxon>
        <taxon>Anura</taxon>
        <taxon>Neobatrachia</taxon>
        <taxon>Hyloidea</taxon>
        <taxon>Leptodactylidae</taxon>
        <taxon>Leiuperinae</taxon>
        <taxon>Engystomops</taxon>
    </lineage>
</organism>
<dbReference type="EMBL" id="WNYA01000850">
    <property type="protein sequence ID" value="KAG8547040.1"/>
    <property type="molecule type" value="Genomic_DNA"/>
</dbReference>
<gene>
    <name evidence="1" type="ORF">GDO81_029236</name>
</gene>
<reference evidence="1" key="1">
    <citation type="thesis" date="2020" institute="ProQuest LLC" country="789 East Eisenhower Parkway, Ann Arbor, MI, USA">
        <title>Comparative Genomics and Chromosome Evolution.</title>
        <authorList>
            <person name="Mudd A.B."/>
        </authorList>
    </citation>
    <scope>NUCLEOTIDE SEQUENCE</scope>
    <source>
        <strain evidence="1">237g6f4</strain>
        <tissue evidence="1">Blood</tissue>
    </source>
</reference>
<keyword evidence="2" id="KW-1185">Reference proteome</keyword>
<dbReference type="AlphaFoldDB" id="A0AAV6ZI58"/>
<protein>
    <submittedName>
        <fullName evidence="1">Uncharacterized protein</fullName>
    </submittedName>
</protein>
<sequence length="214" mass="22684">MSQPPLAPSTTTALVHTFISPRLPLPVPPGRAATTVMNPRTARTQFWLAAFRGAGVTGAIAVPAEPVAAWDFCSAGTARGLGLVRVVLRDGVVTALDQPVRFPAPLTQAKSGPGLVAETAGVLVDPVGARPIPGTLCPHPAVVTTAPERGGRRDGSTLLLLVGWTKPGYHQRSRPPCCPAHPQRLLLQWRFPRSAGELSCDNAWKKSSVQVMMW</sequence>
<name>A0AAV6ZI58_ENGPU</name>
<dbReference type="Proteomes" id="UP000824782">
    <property type="component" value="Unassembled WGS sequence"/>
</dbReference>
<evidence type="ECO:0000313" key="1">
    <source>
        <dbReference type="EMBL" id="KAG8547040.1"/>
    </source>
</evidence>
<accession>A0AAV6ZI58</accession>
<evidence type="ECO:0000313" key="2">
    <source>
        <dbReference type="Proteomes" id="UP000824782"/>
    </source>
</evidence>